<dbReference type="FunFam" id="1.20.5.170:FF:000033">
    <property type="entry name" value="Lamin A/C"/>
    <property type="match status" value="1"/>
</dbReference>
<evidence type="ECO:0000256" key="2">
    <source>
        <dbReference type="ARBA" id="ARBA00004642"/>
    </source>
</evidence>
<dbReference type="PROSITE" id="PS51841">
    <property type="entry name" value="LTD"/>
    <property type="match status" value="1"/>
</dbReference>
<evidence type="ECO:0000256" key="4">
    <source>
        <dbReference type="ARBA" id="ARBA00022553"/>
    </source>
</evidence>
<dbReference type="Gene3D" id="1.20.5.170">
    <property type="match status" value="1"/>
</dbReference>
<dbReference type="GO" id="GO:0071456">
    <property type="term" value="P:cellular response to hypoxia"/>
    <property type="evidence" value="ECO:0007669"/>
    <property type="project" value="Ensembl"/>
</dbReference>
<evidence type="ECO:0000256" key="13">
    <source>
        <dbReference type="ARBA" id="ARBA00064359"/>
    </source>
</evidence>
<feature type="coiled-coil region" evidence="16">
    <location>
        <begin position="28"/>
        <end position="369"/>
    </location>
</feature>
<dbReference type="GO" id="GO:0031647">
    <property type="term" value="P:regulation of protein stability"/>
    <property type="evidence" value="ECO:0007669"/>
    <property type="project" value="Ensembl"/>
</dbReference>
<keyword evidence="8" id="KW-0449">Lipoprotein</keyword>
<dbReference type="STRING" id="9643.ENSUAMP00000017392"/>
<comment type="function">
    <text evidence="11">Prelamin-A/C can accelerate smooth muscle cell senescence. It acts to disrupt mitosis and induce DNA damage in vascular smooth muscle cells (VSMCs), leading to mitotic failure, genomic instability, and premature senescence.</text>
</comment>
<dbReference type="Gene3D" id="1.20.5.1160">
    <property type="entry name" value="Vasodilator-stimulated phosphoprotein"/>
    <property type="match status" value="1"/>
</dbReference>
<evidence type="ECO:0000256" key="17">
    <source>
        <dbReference type="SAM" id="MobiDB-lite"/>
    </source>
</evidence>
<keyword evidence="6 16" id="KW-0175">Coiled coil</keyword>
<comment type="subunit">
    <text evidence="13">Interacts (via C-terminus) with LEMD2 (via N-terminus) (in vitro).</text>
</comment>
<dbReference type="GO" id="GO:0030951">
    <property type="term" value="P:establishment or maintenance of microtubule cytoskeleton polarity"/>
    <property type="evidence" value="ECO:0007669"/>
    <property type="project" value="Ensembl"/>
</dbReference>
<evidence type="ECO:0000256" key="12">
    <source>
        <dbReference type="ARBA" id="ARBA00063685"/>
    </source>
</evidence>
<keyword evidence="4" id="KW-0597">Phosphoprotein</keyword>
<dbReference type="InterPro" id="IPR036415">
    <property type="entry name" value="Lamin_tail_dom_sf"/>
</dbReference>
<dbReference type="PROSITE" id="PS51842">
    <property type="entry name" value="IF_ROD_2"/>
    <property type="match status" value="1"/>
</dbReference>
<dbReference type="GeneTree" id="ENSGT00940000157244"/>
<dbReference type="GO" id="GO:0031507">
    <property type="term" value="P:heterochromatin formation"/>
    <property type="evidence" value="ECO:0007669"/>
    <property type="project" value="TreeGrafter"/>
</dbReference>
<feature type="domain" description="IF rod" evidence="19">
    <location>
        <begin position="31"/>
        <end position="387"/>
    </location>
</feature>
<dbReference type="SUPFAM" id="SSF74853">
    <property type="entry name" value="Lamin A/C globular tail domain"/>
    <property type="match status" value="2"/>
</dbReference>
<evidence type="ECO:0000256" key="9">
    <source>
        <dbReference type="ARBA" id="ARBA00023289"/>
    </source>
</evidence>
<evidence type="ECO:0000256" key="11">
    <source>
        <dbReference type="ARBA" id="ARBA00054183"/>
    </source>
</evidence>
<dbReference type="GO" id="GO:0090201">
    <property type="term" value="P:negative regulation of release of cytochrome c from mitochondria"/>
    <property type="evidence" value="ECO:0007669"/>
    <property type="project" value="Ensembl"/>
</dbReference>
<organism evidence="20 21">
    <name type="scientific">Ursus americanus</name>
    <name type="common">American black bear</name>
    <name type="synonym">Euarctos americanus</name>
    <dbReference type="NCBI Taxonomy" id="9643"/>
    <lineage>
        <taxon>Eukaryota</taxon>
        <taxon>Metazoa</taxon>
        <taxon>Chordata</taxon>
        <taxon>Craniata</taxon>
        <taxon>Vertebrata</taxon>
        <taxon>Euteleostomi</taxon>
        <taxon>Mammalia</taxon>
        <taxon>Eutheria</taxon>
        <taxon>Laurasiatheria</taxon>
        <taxon>Carnivora</taxon>
        <taxon>Caniformia</taxon>
        <taxon>Ursidae</taxon>
        <taxon>Ursus</taxon>
    </lineage>
</organism>
<comment type="subunit">
    <text evidence="12">Interacts with EMD.</text>
</comment>
<feature type="region of interest" description="Disordered" evidence="17">
    <location>
        <begin position="384"/>
        <end position="443"/>
    </location>
</feature>
<dbReference type="GO" id="GO:0031965">
    <property type="term" value="C:nuclear membrane"/>
    <property type="evidence" value="ECO:0007669"/>
    <property type="project" value="Ensembl"/>
</dbReference>
<dbReference type="Gene3D" id="2.60.40.1260">
    <property type="entry name" value="Lamin Tail domain"/>
    <property type="match status" value="1"/>
</dbReference>
<evidence type="ECO:0000256" key="16">
    <source>
        <dbReference type="SAM" id="Coils"/>
    </source>
</evidence>
<dbReference type="InterPro" id="IPR018039">
    <property type="entry name" value="IF_conserved"/>
</dbReference>
<comment type="similarity">
    <text evidence="15">Belongs to the intermediate filament family.</text>
</comment>
<dbReference type="SUPFAM" id="SSF64593">
    <property type="entry name" value="Intermediate filament protein, coiled coil region"/>
    <property type="match status" value="2"/>
</dbReference>
<dbReference type="GO" id="GO:0005638">
    <property type="term" value="C:lamin filament"/>
    <property type="evidence" value="ECO:0007669"/>
    <property type="project" value="Ensembl"/>
</dbReference>
<dbReference type="GO" id="GO:1990683">
    <property type="term" value="P:DNA double-strand break attachment to nuclear envelope"/>
    <property type="evidence" value="ECO:0007669"/>
    <property type="project" value="Ensembl"/>
</dbReference>
<dbReference type="PANTHER" id="PTHR45721:SF5">
    <property type="entry name" value="PRELAMIN-A_C"/>
    <property type="match status" value="1"/>
</dbReference>
<reference evidence="20" key="3">
    <citation type="submission" date="2025-09" db="UniProtKB">
        <authorList>
            <consortium name="Ensembl"/>
        </authorList>
    </citation>
    <scope>IDENTIFICATION</scope>
</reference>
<keyword evidence="9" id="KW-0636">Prenylation</keyword>
<dbReference type="GO" id="GO:1903243">
    <property type="term" value="P:negative regulation of cardiac muscle hypertrophy in response to stress"/>
    <property type="evidence" value="ECO:0007669"/>
    <property type="project" value="Ensembl"/>
</dbReference>
<dbReference type="GO" id="GO:0160123">
    <property type="term" value="F:structural constituent of nuclear lamina"/>
    <property type="evidence" value="ECO:0007669"/>
    <property type="project" value="Ensembl"/>
</dbReference>
<dbReference type="Gene3D" id="1.20.5.500">
    <property type="entry name" value="Single helix bin"/>
    <property type="match status" value="1"/>
</dbReference>
<dbReference type="PANTHER" id="PTHR45721">
    <property type="entry name" value="LAMIN DM0-RELATED"/>
    <property type="match status" value="1"/>
</dbReference>
<feature type="compositionally biased region" description="Low complexity" evidence="17">
    <location>
        <begin position="403"/>
        <end position="414"/>
    </location>
</feature>
<dbReference type="FunFam" id="1.20.5.500:FF:000002">
    <property type="entry name" value="Lamin A/C"/>
    <property type="match status" value="1"/>
</dbReference>
<dbReference type="Pfam" id="PF00038">
    <property type="entry name" value="Filament"/>
    <property type="match status" value="1"/>
</dbReference>
<dbReference type="InterPro" id="IPR001322">
    <property type="entry name" value="Lamin_tail_dom"/>
</dbReference>
<evidence type="ECO:0000256" key="14">
    <source>
        <dbReference type="ARBA" id="ARBA00069558"/>
    </source>
</evidence>
<keyword evidence="21" id="KW-1185">Reference proteome</keyword>
<dbReference type="GO" id="GO:0035861">
    <property type="term" value="C:site of double-strand break"/>
    <property type="evidence" value="ECO:0007669"/>
    <property type="project" value="Ensembl"/>
</dbReference>
<dbReference type="GO" id="GO:0055015">
    <property type="term" value="P:ventricular cardiac muscle cell development"/>
    <property type="evidence" value="ECO:0007669"/>
    <property type="project" value="Ensembl"/>
</dbReference>
<dbReference type="PROSITE" id="PS00226">
    <property type="entry name" value="IF_ROD_1"/>
    <property type="match status" value="1"/>
</dbReference>
<dbReference type="GO" id="GO:0016607">
    <property type="term" value="C:nuclear speck"/>
    <property type="evidence" value="ECO:0007669"/>
    <property type="project" value="Ensembl"/>
</dbReference>
<dbReference type="GO" id="GO:0006998">
    <property type="term" value="P:nuclear envelope organization"/>
    <property type="evidence" value="ECO:0007669"/>
    <property type="project" value="Ensembl"/>
</dbReference>
<evidence type="ECO:0000256" key="3">
    <source>
        <dbReference type="ARBA" id="ARBA00022481"/>
    </source>
</evidence>
<dbReference type="GO" id="GO:0007097">
    <property type="term" value="P:nuclear migration"/>
    <property type="evidence" value="ECO:0007669"/>
    <property type="project" value="TreeGrafter"/>
</dbReference>
<dbReference type="GO" id="GO:0016363">
    <property type="term" value="C:nuclear matrix"/>
    <property type="evidence" value="ECO:0007669"/>
    <property type="project" value="UniProtKB-SubCell"/>
</dbReference>
<proteinExistence type="inferred from homology"/>
<feature type="region of interest" description="Disordered" evidence="17">
    <location>
        <begin position="1"/>
        <end position="24"/>
    </location>
</feature>
<evidence type="ECO:0000313" key="21">
    <source>
        <dbReference type="Proteomes" id="UP000291022"/>
    </source>
</evidence>
<dbReference type="GO" id="GO:0051664">
    <property type="term" value="P:nuclear pore localization"/>
    <property type="evidence" value="ECO:0007669"/>
    <property type="project" value="TreeGrafter"/>
</dbReference>
<evidence type="ECO:0000256" key="15">
    <source>
        <dbReference type="RuleBase" id="RU000685"/>
    </source>
</evidence>
<feature type="domain" description="LTD" evidence="18">
    <location>
        <begin position="429"/>
        <end position="588"/>
    </location>
</feature>
<dbReference type="GO" id="GO:1900180">
    <property type="term" value="P:regulation of protein localization to nucleus"/>
    <property type="evidence" value="ECO:0007669"/>
    <property type="project" value="Ensembl"/>
</dbReference>
<evidence type="ECO:0000256" key="1">
    <source>
        <dbReference type="ARBA" id="ARBA00004109"/>
    </source>
</evidence>
<dbReference type="Proteomes" id="UP000291022">
    <property type="component" value="Unassembled WGS sequence"/>
</dbReference>
<dbReference type="SMART" id="SM01391">
    <property type="entry name" value="Filament"/>
    <property type="match status" value="1"/>
</dbReference>
<dbReference type="GO" id="GO:0090435">
    <property type="term" value="P:protein localization to nuclear envelope"/>
    <property type="evidence" value="ECO:0007669"/>
    <property type="project" value="TreeGrafter"/>
</dbReference>
<protein>
    <recommendedName>
        <fullName evidence="14">Prelamin-A/C</fullName>
    </recommendedName>
</protein>
<keyword evidence="3" id="KW-0488">Methylation</keyword>
<keyword evidence="5 15" id="KW-0403">Intermediate filament</keyword>
<dbReference type="GO" id="GO:0010628">
    <property type="term" value="P:positive regulation of gene expression"/>
    <property type="evidence" value="ECO:0007669"/>
    <property type="project" value="Ensembl"/>
</dbReference>
<reference evidence="20" key="2">
    <citation type="submission" date="2025-08" db="UniProtKB">
        <authorList>
            <consortium name="Ensembl"/>
        </authorList>
    </citation>
    <scope>IDENTIFICATION</scope>
</reference>
<evidence type="ECO:0000259" key="18">
    <source>
        <dbReference type="PROSITE" id="PS51841"/>
    </source>
</evidence>
<dbReference type="GO" id="GO:0090398">
    <property type="term" value="P:cellular senescence"/>
    <property type="evidence" value="ECO:0007669"/>
    <property type="project" value="Ensembl"/>
</dbReference>
<dbReference type="GO" id="GO:0006606">
    <property type="term" value="P:protein import into nucleus"/>
    <property type="evidence" value="ECO:0007669"/>
    <property type="project" value="Ensembl"/>
</dbReference>
<evidence type="ECO:0000313" key="20">
    <source>
        <dbReference type="Ensembl" id="ENSUAMP00000017392.1"/>
    </source>
</evidence>
<sequence>METPSQRRATRSGAQASSTPLSPTRITRLQEKEDLQELNDRLAVYIDRVRSLETENAGLRLRITESEEVVSREVSGIKAAYEAELGDARKTLDSVAKERARLQLELSKVREEFKELKARNTKKEGDLMAAQARLKDLEALLNSKEAALSTALSEKRTLEGELHDLRGQVAKLEAALGEAKKQLQDEMLRRVDAENRLQTLKEELDFQKNIYSEELRETKRRHETRLVEIDNGKQREFESRLADALQELRAQHEDQVEQYKKELEKTYSAKLDNARQSAERNSNLVGAAHEELQQSRIRIDSLSAQLSQLQKQLAAKEAKLRDLEDSLARERDTSRRLLAEKEREMAEMRARMQQQLDEYQELLDIKLALDMEIHAYRKLLEGEEERLRLSPSPTSQRSRGRASSHSSQTQGTGSITKKRKLESAESRSSSFSQHARTSGRVAVEEVDEEGKFVRLRNKSSEDQSMGNWQIKRQNGDDPLLTYRFPPKFTLKAGQVVTVSGWVPKTGPWGGLGWGGVGLRWAHWTEHPSLILPPQIWAAGAGATHSPPTDLVWKAQNTWGCGNSLRTALINSTGEVSMLRAGLWLDGTPLGPDWSWQHPAPGSQFPRPLCPNSLWCSPGPQTLHPVVKPRDARPCSTGVWGGRQRGSLRAEAYSYPGSLMVSLGKESPPLRR</sequence>
<keyword evidence="7" id="KW-0539">Nucleus</keyword>
<evidence type="ECO:0000256" key="7">
    <source>
        <dbReference type="ARBA" id="ARBA00023242"/>
    </source>
</evidence>
<reference evidence="21" key="1">
    <citation type="submission" date="2016-06" db="EMBL/GenBank/DDBJ databases">
        <title>De novo assembly and RNA-Seq shows season-dependent expression and editing in black bear kidneys.</title>
        <authorList>
            <person name="Korstanje R."/>
            <person name="Srivastava A."/>
            <person name="Sarsani V.K."/>
            <person name="Sheehan S.M."/>
            <person name="Seger R.L."/>
            <person name="Barter M.E."/>
            <person name="Lindqvist C."/>
            <person name="Brody L.C."/>
            <person name="Mullikin J.C."/>
        </authorList>
    </citation>
    <scope>NUCLEOTIDE SEQUENCE [LARGE SCALE GENOMIC DNA]</scope>
</reference>
<dbReference type="AlphaFoldDB" id="A0A452REZ0"/>
<dbReference type="Pfam" id="PF00932">
    <property type="entry name" value="LTD"/>
    <property type="match status" value="1"/>
</dbReference>
<dbReference type="GO" id="GO:2001237">
    <property type="term" value="P:negative regulation of extrinsic apoptotic signaling pathway"/>
    <property type="evidence" value="ECO:0007669"/>
    <property type="project" value="Ensembl"/>
</dbReference>
<name>A0A452REZ0_URSAM</name>
<evidence type="ECO:0000256" key="8">
    <source>
        <dbReference type="ARBA" id="ARBA00023288"/>
    </source>
</evidence>
<dbReference type="GO" id="GO:0030334">
    <property type="term" value="P:regulation of cell migration"/>
    <property type="evidence" value="ECO:0007669"/>
    <property type="project" value="Ensembl"/>
</dbReference>
<comment type="subcellular location">
    <subcellularLocation>
        <location evidence="10">Nucleus lamina</location>
    </subcellularLocation>
    <subcellularLocation>
        <location evidence="1">Nucleus matrix</location>
    </subcellularLocation>
    <subcellularLocation>
        <location evidence="2">Nucleus</location>
        <location evidence="2">Nucleoplasm</location>
    </subcellularLocation>
</comment>
<accession>A0A452REZ0</accession>
<feature type="compositionally biased region" description="Low complexity" evidence="17">
    <location>
        <begin position="426"/>
        <end position="438"/>
    </location>
</feature>
<evidence type="ECO:0000259" key="19">
    <source>
        <dbReference type="PROSITE" id="PS51842"/>
    </source>
</evidence>
<dbReference type="GO" id="GO:0072201">
    <property type="term" value="P:negative regulation of mesenchymal cell proliferation"/>
    <property type="evidence" value="ECO:0007669"/>
    <property type="project" value="Ensembl"/>
</dbReference>
<dbReference type="InterPro" id="IPR039008">
    <property type="entry name" value="IF_rod_dom"/>
</dbReference>
<dbReference type="GO" id="GO:0005200">
    <property type="term" value="F:structural constituent of cytoskeleton"/>
    <property type="evidence" value="ECO:0007669"/>
    <property type="project" value="TreeGrafter"/>
</dbReference>
<evidence type="ECO:0000256" key="6">
    <source>
        <dbReference type="ARBA" id="ARBA00023054"/>
    </source>
</evidence>
<dbReference type="Ensembl" id="ENSUAMT00000019462.1">
    <property type="protein sequence ID" value="ENSUAMP00000017392.1"/>
    <property type="gene ID" value="ENSUAMG00000013784.1"/>
</dbReference>
<gene>
    <name evidence="20" type="primary">LMNA</name>
</gene>
<evidence type="ECO:0000256" key="10">
    <source>
        <dbReference type="ARBA" id="ARBA00024186"/>
    </source>
</evidence>
<evidence type="ECO:0000256" key="5">
    <source>
        <dbReference type="ARBA" id="ARBA00022754"/>
    </source>
</evidence>